<dbReference type="SUPFAM" id="SSF51735">
    <property type="entry name" value="NAD(P)-binding Rossmann-fold domains"/>
    <property type="match status" value="1"/>
</dbReference>
<reference evidence="3 4" key="1">
    <citation type="submission" date="2024-10" db="EMBL/GenBank/DDBJ databases">
        <authorList>
            <person name="Riesco R."/>
        </authorList>
    </citation>
    <scope>NUCLEOTIDE SEQUENCE [LARGE SCALE GENOMIC DNA]</scope>
    <source>
        <strain evidence="3 4">NCIMB 15449</strain>
    </source>
</reference>
<sequence length="327" mass="34499">MRAAWYDRRGPAREVLVVGDTPDPHPGPGEVRIRLSRSGISPGDVKKRSGWQNSAMPFPRVIPHSDGVGIIDAVGPDVDDARIGLDVWCYGAQSYRPFGTAAEYTVVPSELTVPLPGDITPGIAAQAACLGIAGITGYRAVFADGPIDGLTVLVYGAAGGVGSIATQMAVHGGAHVIGVVRNPDQLDTVRDYGVTAALLDADPDITDQIRAVAPDGVHRIAEVDLAAHIDLNADIIATGAVISSYYSSNDRPQIPYWKLGFADTTLRLLGSDDFSPAVRTDAANELTRALLDGGLHIRVADQLPLDKIADAHEHLEHGTPGRVILHL</sequence>
<dbReference type="PANTHER" id="PTHR44154:SF1">
    <property type="entry name" value="QUINONE OXIDOREDUCTASE"/>
    <property type="match status" value="1"/>
</dbReference>
<dbReference type="InterPro" id="IPR036291">
    <property type="entry name" value="NAD(P)-bd_dom_sf"/>
</dbReference>
<evidence type="ECO:0000256" key="1">
    <source>
        <dbReference type="ARBA" id="ARBA00022857"/>
    </source>
</evidence>
<evidence type="ECO:0000259" key="2">
    <source>
        <dbReference type="SMART" id="SM00829"/>
    </source>
</evidence>
<keyword evidence="1" id="KW-0521">NADP</keyword>
<proteinExistence type="predicted"/>
<dbReference type="InterPro" id="IPR020843">
    <property type="entry name" value="ER"/>
</dbReference>
<dbReference type="SUPFAM" id="SSF50129">
    <property type="entry name" value="GroES-like"/>
    <property type="match status" value="1"/>
</dbReference>
<dbReference type="InterPro" id="IPR051603">
    <property type="entry name" value="Zinc-ADH_QOR/CCCR"/>
</dbReference>
<dbReference type="Gene3D" id="3.40.50.720">
    <property type="entry name" value="NAD(P)-binding Rossmann-like Domain"/>
    <property type="match status" value="1"/>
</dbReference>
<dbReference type="RefSeq" id="WP_395114336.1">
    <property type="nucleotide sequence ID" value="NZ_JBIMSO010000046.1"/>
</dbReference>
<comment type="caution">
    <text evidence="3">The sequence shown here is derived from an EMBL/GenBank/DDBJ whole genome shotgun (WGS) entry which is preliminary data.</text>
</comment>
<dbReference type="Gene3D" id="3.90.180.10">
    <property type="entry name" value="Medium-chain alcohol dehydrogenases, catalytic domain"/>
    <property type="match status" value="1"/>
</dbReference>
<dbReference type="InterPro" id="IPR013149">
    <property type="entry name" value="ADH-like_C"/>
</dbReference>
<dbReference type="Pfam" id="PF00107">
    <property type="entry name" value="ADH_zinc_N"/>
    <property type="match status" value="1"/>
</dbReference>
<dbReference type="EMBL" id="JBIMSO010000046">
    <property type="protein sequence ID" value="MFH5208800.1"/>
    <property type="molecule type" value="Genomic_DNA"/>
</dbReference>
<dbReference type="Proteomes" id="UP001609175">
    <property type="component" value="Unassembled WGS sequence"/>
</dbReference>
<feature type="domain" description="Enoyl reductase (ER)" evidence="2">
    <location>
        <begin position="12"/>
        <end position="325"/>
    </location>
</feature>
<dbReference type="InterPro" id="IPR011032">
    <property type="entry name" value="GroES-like_sf"/>
</dbReference>
<organism evidence="3 4">
    <name type="scientific">Antrihabitans spumae</name>
    <dbReference type="NCBI Taxonomy" id="3373370"/>
    <lineage>
        <taxon>Bacteria</taxon>
        <taxon>Bacillati</taxon>
        <taxon>Actinomycetota</taxon>
        <taxon>Actinomycetes</taxon>
        <taxon>Mycobacteriales</taxon>
        <taxon>Nocardiaceae</taxon>
        <taxon>Antrihabitans</taxon>
    </lineage>
</organism>
<evidence type="ECO:0000313" key="4">
    <source>
        <dbReference type="Proteomes" id="UP001609175"/>
    </source>
</evidence>
<dbReference type="InterPro" id="IPR013154">
    <property type="entry name" value="ADH-like_N"/>
</dbReference>
<dbReference type="CDD" id="cd08253">
    <property type="entry name" value="zeta_crystallin"/>
    <property type="match status" value="1"/>
</dbReference>
<accession>A0ABW7JM28</accession>
<protein>
    <submittedName>
        <fullName evidence="3">NADPH:quinone reductase</fullName>
    </submittedName>
</protein>
<dbReference type="PANTHER" id="PTHR44154">
    <property type="entry name" value="QUINONE OXIDOREDUCTASE"/>
    <property type="match status" value="1"/>
</dbReference>
<evidence type="ECO:0000313" key="3">
    <source>
        <dbReference type="EMBL" id="MFH5208800.1"/>
    </source>
</evidence>
<dbReference type="Pfam" id="PF08240">
    <property type="entry name" value="ADH_N"/>
    <property type="match status" value="1"/>
</dbReference>
<gene>
    <name evidence="3" type="ORF">ACHIPZ_11410</name>
</gene>
<dbReference type="SMART" id="SM00829">
    <property type="entry name" value="PKS_ER"/>
    <property type="match status" value="1"/>
</dbReference>
<name>A0ABW7JM28_9NOCA</name>